<dbReference type="SMART" id="SM00367">
    <property type="entry name" value="LRR_CC"/>
    <property type="match status" value="3"/>
</dbReference>
<dbReference type="Gene3D" id="1.20.1280.50">
    <property type="match status" value="1"/>
</dbReference>
<gene>
    <name evidence="2" type="ORF">TRITD_1Bv1G007800</name>
</gene>
<organism evidence="2 3">
    <name type="scientific">Triticum turgidum subsp. durum</name>
    <name type="common">Durum wheat</name>
    <name type="synonym">Triticum durum</name>
    <dbReference type="NCBI Taxonomy" id="4567"/>
    <lineage>
        <taxon>Eukaryota</taxon>
        <taxon>Viridiplantae</taxon>
        <taxon>Streptophyta</taxon>
        <taxon>Embryophyta</taxon>
        <taxon>Tracheophyta</taxon>
        <taxon>Spermatophyta</taxon>
        <taxon>Magnoliopsida</taxon>
        <taxon>Liliopsida</taxon>
        <taxon>Poales</taxon>
        <taxon>Poaceae</taxon>
        <taxon>BOP clade</taxon>
        <taxon>Pooideae</taxon>
        <taxon>Triticodae</taxon>
        <taxon>Triticeae</taxon>
        <taxon>Triticinae</taxon>
        <taxon>Triticum</taxon>
    </lineage>
</organism>
<feature type="domain" description="F-box" evidence="1">
    <location>
        <begin position="16"/>
        <end position="64"/>
    </location>
</feature>
<dbReference type="Pfam" id="PF24758">
    <property type="entry name" value="LRR_At5g56370"/>
    <property type="match status" value="1"/>
</dbReference>
<protein>
    <recommendedName>
        <fullName evidence="1">F-box domain-containing protein</fullName>
    </recommendedName>
</protein>
<dbReference type="Pfam" id="PF12937">
    <property type="entry name" value="F-box-like"/>
    <property type="match status" value="1"/>
</dbReference>
<sequence>MEEDAGEGEGEGEVEICDWAGMPSDALFAVFGRLDVADILTGAGRACRAWRRLADGDPALWRRLDMTHHGDILETEEAEAMARAAVDRAAGTLQSFCADTFVTDALLSYISGRAPSLKSLQLSLCDEVSNEALADAVKGFPQLEELEITFCSLNSNVCESVGRACPHLKSFQLIGNNLTNAGLAAILDHCPRLESLDVRRCCNLQMDDALRSKCARIGNLRLPGDPISDFKYRAYLAGSDDYPSGSDIEVDMYDDLLDVVTDDDEDAEFDDMEDYIDGADWDADMYDDVFDV</sequence>
<dbReference type="PROSITE" id="PS50181">
    <property type="entry name" value="FBOX"/>
    <property type="match status" value="1"/>
</dbReference>
<proteinExistence type="predicted"/>
<dbReference type="PANTHER" id="PTHR38926:SF2">
    <property type="entry name" value="F-BOX_LRR-REPEAT PROTEIN 21-RELATED"/>
    <property type="match status" value="1"/>
</dbReference>
<keyword evidence="3" id="KW-1185">Reference proteome</keyword>
<dbReference type="PANTHER" id="PTHR38926">
    <property type="entry name" value="F-BOX DOMAIN CONTAINING PROTEIN, EXPRESSED"/>
    <property type="match status" value="1"/>
</dbReference>
<dbReference type="InterPro" id="IPR036047">
    <property type="entry name" value="F-box-like_dom_sf"/>
</dbReference>
<dbReference type="SUPFAM" id="SSF81383">
    <property type="entry name" value="F-box domain"/>
    <property type="match status" value="1"/>
</dbReference>
<dbReference type="SUPFAM" id="SSF52047">
    <property type="entry name" value="RNI-like"/>
    <property type="match status" value="1"/>
</dbReference>
<dbReference type="EMBL" id="LT934112">
    <property type="protein sequence ID" value="VAH12646.1"/>
    <property type="molecule type" value="Genomic_DNA"/>
</dbReference>
<dbReference type="InterPro" id="IPR055411">
    <property type="entry name" value="LRR_FXL15/At3g58940/PEG3-like"/>
</dbReference>
<dbReference type="AlphaFoldDB" id="A0A9R0QLH4"/>
<evidence type="ECO:0000259" key="1">
    <source>
        <dbReference type="PROSITE" id="PS50181"/>
    </source>
</evidence>
<accession>A0A9R0QLH4</accession>
<dbReference type="InterPro" id="IPR006553">
    <property type="entry name" value="Leu-rich_rpt_Cys-con_subtyp"/>
</dbReference>
<dbReference type="Gramene" id="TRITD1Bv1G007800.2">
    <property type="protein sequence ID" value="TRITD1Bv1G007800.2"/>
    <property type="gene ID" value="TRITD1Bv1G007800"/>
</dbReference>
<dbReference type="FunFam" id="1.20.1280.50:FF:000037">
    <property type="entry name" value="F-box protein SKIP19"/>
    <property type="match status" value="1"/>
</dbReference>
<name>A0A9R0QLH4_TRITD</name>
<evidence type="ECO:0000313" key="3">
    <source>
        <dbReference type="Proteomes" id="UP000324705"/>
    </source>
</evidence>
<dbReference type="Gene3D" id="3.80.10.10">
    <property type="entry name" value="Ribonuclease Inhibitor"/>
    <property type="match status" value="1"/>
</dbReference>
<reference evidence="2 3" key="1">
    <citation type="submission" date="2017-09" db="EMBL/GenBank/DDBJ databases">
        <authorList>
            <consortium name="International Durum Wheat Genome Sequencing Consortium (IDWGSC)"/>
            <person name="Milanesi L."/>
        </authorList>
    </citation>
    <scope>NUCLEOTIDE SEQUENCE [LARGE SCALE GENOMIC DNA]</scope>
    <source>
        <strain evidence="3">cv. Svevo</strain>
    </source>
</reference>
<dbReference type="InterPro" id="IPR032675">
    <property type="entry name" value="LRR_dom_sf"/>
</dbReference>
<evidence type="ECO:0000313" key="2">
    <source>
        <dbReference type="EMBL" id="VAH12646.1"/>
    </source>
</evidence>
<dbReference type="InterPro" id="IPR001810">
    <property type="entry name" value="F-box_dom"/>
</dbReference>
<dbReference type="Proteomes" id="UP000324705">
    <property type="component" value="Chromosome 1B"/>
</dbReference>